<evidence type="ECO:0000313" key="2">
    <source>
        <dbReference type="EMBL" id="KAJ8426007.1"/>
    </source>
</evidence>
<feature type="compositionally biased region" description="Polar residues" evidence="1">
    <location>
        <begin position="37"/>
        <end position="63"/>
    </location>
</feature>
<sequence>MYAAECDEKDDQTTGVTKKAKSATHVTLQPLSKMGEKNTQQPLISIGSGTSNGKDQGSSNGKDQGSRNDKGKSVAIMKPTILLSTNTAFSHTQMGTTVNNNTPNESNHQKKIEEIKTAHEVQMAERKGSHQQDMAKIEDAHHKDMAIVERMDAMPSDAMPANCDSEPGNEVNNKADEEALKTNDQMWQEMLSKIYSGNTKI</sequence>
<reference evidence="2" key="1">
    <citation type="submission" date="2022-04" db="EMBL/GenBank/DDBJ databases">
        <title>Carnegiea gigantea Genome sequencing and assembly v2.</title>
        <authorList>
            <person name="Copetti D."/>
            <person name="Sanderson M.J."/>
            <person name="Burquez A."/>
            <person name="Wojciechowski M.F."/>
        </authorList>
    </citation>
    <scope>NUCLEOTIDE SEQUENCE</scope>
    <source>
        <strain evidence="2">SGP5-SGP5p</strain>
        <tissue evidence="2">Aerial part</tissue>
    </source>
</reference>
<evidence type="ECO:0000313" key="3">
    <source>
        <dbReference type="Proteomes" id="UP001153076"/>
    </source>
</evidence>
<feature type="compositionally biased region" description="Acidic residues" evidence="1">
    <location>
        <begin position="1"/>
        <end position="10"/>
    </location>
</feature>
<evidence type="ECO:0000256" key="1">
    <source>
        <dbReference type="SAM" id="MobiDB-lite"/>
    </source>
</evidence>
<dbReference type="AlphaFoldDB" id="A0A9Q1GR13"/>
<name>A0A9Q1GR13_9CARY</name>
<organism evidence="2 3">
    <name type="scientific">Carnegiea gigantea</name>
    <dbReference type="NCBI Taxonomy" id="171969"/>
    <lineage>
        <taxon>Eukaryota</taxon>
        <taxon>Viridiplantae</taxon>
        <taxon>Streptophyta</taxon>
        <taxon>Embryophyta</taxon>
        <taxon>Tracheophyta</taxon>
        <taxon>Spermatophyta</taxon>
        <taxon>Magnoliopsida</taxon>
        <taxon>eudicotyledons</taxon>
        <taxon>Gunneridae</taxon>
        <taxon>Pentapetalae</taxon>
        <taxon>Caryophyllales</taxon>
        <taxon>Cactineae</taxon>
        <taxon>Cactaceae</taxon>
        <taxon>Cactoideae</taxon>
        <taxon>Echinocereeae</taxon>
        <taxon>Carnegiea</taxon>
    </lineage>
</organism>
<gene>
    <name evidence="2" type="ORF">Cgig2_007776</name>
</gene>
<feature type="region of interest" description="Disordered" evidence="1">
    <location>
        <begin position="1"/>
        <end position="74"/>
    </location>
</feature>
<protein>
    <submittedName>
        <fullName evidence="2">Uncharacterized protein</fullName>
    </submittedName>
</protein>
<proteinExistence type="predicted"/>
<comment type="caution">
    <text evidence="2">The sequence shown here is derived from an EMBL/GenBank/DDBJ whole genome shotgun (WGS) entry which is preliminary data.</text>
</comment>
<dbReference type="EMBL" id="JAKOGI010001365">
    <property type="protein sequence ID" value="KAJ8426007.1"/>
    <property type="molecule type" value="Genomic_DNA"/>
</dbReference>
<dbReference type="Proteomes" id="UP001153076">
    <property type="component" value="Unassembled WGS sequence"/>
</dbReference>
<keyword evidence="3" id="KW-1185">Reference proteome</keyword>
<accession>A0A9Q1GR13</accession>